<dbReference type="Proteomes" id="UP000008634">
    <property type="component" value="Chromosome"/>
</dbReference>
<organism evidence="2 3">
    <name type="scientific">Cellulophaga algicola (strain DSM 14237 / IC166 / ACAM 630)</name>
    <dbReference type="NCBI Taxonomy" id="688270"/>
    <lineage>
        <taxon>Bacteria</taxon>
        <taxon>Pseudomonadati</taxon>
        <taxon>Bacteroidota</taxon>
        <taxon>Flavobacteriia</taxon>
        <taxon>Flavobacteriales</taxon>
        <taxon>Flavobacteriaceae</taxon>
        <taxon>Cellulophaga</taxon>
    </lineage>
</organism>
<name>E6XCS7_CELAD</name>
<dbReference type="PANTHER" id="PTHR16214:SF3">
    <property type="entry name" value="TRANSMEMBRANE PROTEIN 260"/>
    <property type="match status" value="1"/>
</dbReference>
<sequence length="635" mass="73724">MIKKYTLLLCFIFLGKYTNAQDNFPSFDKIVHTFFTTYDLRTGQDSDDIRFVKKKEGYYIEEYDYNTNEFGRRALFWNADEKTYKKISFPEDSNLDTQHIEHYLTDYYKERFNTLPFFGYTGWPKDVITFLEEKSNLKEIDYYALGRAYSSSASHLLNNSSAFADTSVQFHLQESGKNQFSEEQLKLYKKYEEKAIENYTILCHKNPNYPTIVGGICNKLHNEYVDVYLNLSIYQNEEEALAFLPEGLYSDFFIDYAKNYLNSVAPNAILFTTGDNDTYPLLYAQAKLKYRQDVTIINTSLLNQSSYVNHLRNDVVMGTPPIKFTLSPETYALEKLDVIIIGNETPSIPFPDLKNILKLLNSNDPTTLYEADKKYAQLPSKQLGIKITNQDTLKVMFKTQYLVQGEILALDIIQANIKNRPVYCAFNEIPILSHYLEVSGFVYKLTGKPQNSIENDSYLAGIDAEKTYSVLINDFKFHKITETHVGTKLSVMIGYASSYKILLNHYYTVGDLKKCKELISKFIEFYAKDLYLQTHYWTMDITEIAYKIGATEDGAILLDYLLKNLEHEQKKNDIDNTPTMALFLKKKIFGEKKEKRLSEEKLEEYFILLSEMSRLNTGNSSLDKRINALQDFYGF</sequence>
<dbReference type="EMBL" id="CP002453">
    <property type="protein sequence ID" value="ADV50068.1"/>
    <property type="molecule type" value="Genomic_DNA"/>
</dbReference>
<dbReference type="AlphaFoldDB" id="E6XCS7"/>
<evidence type="ECO:0000256" key="1">
    <source>
        <dbReference type="SAM" id="SignalP"/>
    </source>
</evidence>
<protein>
    <submittedName>
        <fullName evidence="2">Uncharacterized protein</fullName>
    </submittedName>
</protein>
<dbReference type="RefSeq" id="WP_013551539.1">
    <property type="nucleotide sequence ID" value="NC_014934.1"/>
</dbReference>
<reference evidence="2 3" key="1">
    <citation type="journal article" date="2010" name="Stand. Genomic Sci.">
        <title>Complete genome sequence of Cellulophaga algicola type strain (IC166).</title>
        <authorList>
            <person name="Abt B."/>
            <person name="Lu M."/>
            <person name="Misra M."/>
            <person name="Han C."/>
            <person name="Nolan M."/>
            <person name="Lucas S."/>
            <person name="Hammon N."/>
            <person name="Deshpande S."/>
            <person name="Cheng J.F."/>
            <person name="Tapia R."/>
            <person name="Goodwin L."/>
            <person name="Pitluck S."/>
            <person name="Liolios K."/>
            <person name="Pagani I."/>
            <person name="Ivanova N."/>
            <person name="Mavromatis K."/>
            <person name="Ovchinikova G."/>
            <person name="Pati A."/>
            <person name="Chen A."/>
            <person name="Palaniappan K."/>
            <person name="Land M."/>
            <person name="Hauser L."/>
            <person name="Chang Y.J."/>
            <person name="Jeffries C.D."/>
            <person name="Detter J.C."/>
            <person name="Brambilla E."/>
            <person name="Rohde M."/>
            <person name="Tindall B.J."/>
            <person name="Goker M."/>
            <person name="Woyke T."/>
            <person name="Bristow J."/>
            <person name="Eisen J.A."/>
            <person name="Markowitz V."/>
            <person name="Hugenholtz P."/>
            <person name="Kyrpides N.C."/>
            <person name="Klenk H.P."/>
            <person name="Lapidus A."/>
        </authorList>
    </citation>
    <scope>NUCLEOTIDE SEQUENCE [LARGE SCALE GENOMIC DNA]</scope>
    <source>
        <strain evidence="3">DSM 14237 / IC166 / ACAM 630</strain>
    </source>
</reference>
<evidence type="ECO:0000313" key="3">
    <source>
        <dbReference type="Proteomes" id="UP000008634"/>
    </source>
</evidence>
<evidence type="ECO:0000313" key="2">
    <source>
        <dbReference type="EMBL" id="ADV50068.1"/>
    </source>
</evidence>
<feature type="signal peptide" evidence="1">
    <location>
        <begin position="1"/>
        <end position="20"/>
    </location>
</feature>
<gene>
    <name evidence="2" type="ordered locus">Celal_2786</name>
</gene>
<dbReference type="eggNOG" id="COG0457">
    <property type="taxonomic scope" value="Bacteria"/>
</dbReference>
<dbReference type="OrthoDB" id="9807602at2"/>
<dbReference type="HOGENOM" id="CLU_430668_0_0_10"/>
<keyword evidence="1" id="KW-0732">Signal</keyword>
<accession>E6XCS7</accession>
<dbReference type="STRING" id="688270.Celal_2786"/>
<dbReference type="PANTHER" id="PTHR16214">
    <property type="entry name" value="TRANSMEMBRANE PROTEIN 260"/>
    <property type="match status" value="1"/>
</dbReference>
<dbReference type="KEGG" id="cao:Celal_2786"/>
<keyword evidence="3" id="KW-1185">Reference proteome</keyword>
<dbReference type="InterPro" id="IPR052724">
    <property type="entry name" value="GT117_domain-containing"/>
</dbReference>
<proteinExistence type="predicted"/>
<feature type="chain" id="PRO_5003212874" evidence="1">
    <location>
        <begin position="21"/>
        <end position="635"/>
    </location>
</feature>